<evidence type="ECO:0000256" key="8">
    <source>
        <dbReference type="ARBA" id="ARBA00022581"/>
    </source>
</evidence>
<comment type="subcellular location">
    <subcellularLocation>
        <location evidence="2 17">Host cytoplasm</location>
    </subcellularLocation>
    <subcellularLocation>
        <location evidence="1 17">Host nucleus</location>
    </subcellularLocation>
</comment>
<keyword evidence="5 17" id="KW-0941">Suppressor of RNA silencing</keyword>
<dbReference type="EMBL" id="KM887907">
    <property type="protein sequence ID" value="AJE29616.1"/>
    <property type="molecule type" value="Genomic_DNA"/>
</dbReference>
<feature type="compositionally biased region" description="Basic residues" evidence="18">
    <location>
        <begin position="13"/>
        <end position="26"/>
    </location>
</feature>
<protein>
    <recommendedName>
        <fullName evidence="4 17">Transcriptional activator protein</fullName>
        <shortName evidence="17">TrAP</shortName>
    </recommendedName>
</protein>
<feature type="region of interest" description="Disordered" evidence="18">
    <location>
        <begin position="66"/>
        <end position="128"/>
    </location>
</feature>
<keyword evidence="10 17" id="KW-0479">Metal-binding</keyword>
<feature type="compositionally biased region" description="Acidic residues" evidence="18">
    <location>
        <begin position="117"/>
        <end position="128"/>
    </location>
</feature>
<evidence type="ECO:0000256" key="14">
    <source>
        <dbReference type="ARBA" id="ARBA00023159"/>
    </source>
</evidence>
<keyword evidence="9" id="KW-1090">Inhibition of host innate immune response by virus</keyword>
<dbReference type="InterPro" id="IPR000942">
    <property type="entry name" value="Gemini_AL2"/>
</dbReference>
<comment type="domain">
    <text evidence="17">The zinc finger and the transactivation region are involved in PTGS suppression.</text>
</comment>
<evidence type="ECO:0000256" key="2">
    <source>
        <dbReference type="ARBA" id="ARBA00004192"/>
    </source>
</evidence>
<evidence type="ECO:0000256" key="6">
    <source>
        <dbReference type="ARBA" id="ARBA00022553"/>
    </source>
</evidence>
<evidence type="ECO:0000256" key="7">
    <source>
        <dbReference type="ARBA" id="ARBA00022562"/>
    </source>
</evidence>
<evidence type="ECO:0000256" key="11">
    <source>
        <dbReference type="ARBA" id="ARBA00022771"/>
    </source>
</evidence>
<keyword evidence="14 17" id="KW-0010">Activator</keyword>
<keyword evidence="11 17" id="KW-0863">Zinc-finger</keyword>
<evidence type="ECO:0000256" key="5">
    <source>
        <dbReference type="ARBA" id="ARBA00022463"/>
    </source>
</evidence>
<evidence type="ECO:0000256" key="10">
    <source>
        <dbReference type="ARBA" id="ARBA00022723"/>
    </source>
</evidence>
<feature type="compositionally biased region" description="Polar residues" evidence="18">
    <location>
        <begin position="1"/>
        <end position="10"/>
    </location>
</feature>
<comment type="function">
    <text evidence="17">Strong activator of the late viral genes promoters. Acts as a suppressor of RNA-mediated gene silencing, also known as post-transcriptional gene silencing (PTGS), a mechanism of plant viral defense that limits the accumulation of viral RNAs. Also suppresses the host basal defense by interacting with and inhibiting SNF1 kinase, a key regulator of cell metabolism implicated in innate antiviral defense. Determines pathogenicity.</text>
</comment>
<evidence type="ECO:0000256" key="13">
    <source>
        <dbReference type="ARBA" id="ARBA00023125"/>
    </source>
</evidence>
<feature type="region of interest" description="Disordered" evidence="18">
    <location>
        <begin position="1"/>
        <end position="26"/>
    </location>
</feature>
<keyword evidence="16" id="KW-0899">Viral immunoevasion</keyword>
<keyword evidence="15 17" id="KW-1035">Host cytoplasm</keyword>
<accession>A0A0B5D5C4</accession>
<reference evidence="19 20" key="1">
    <citation type="submission" date="2014-10" db="EMBL/GenBank/DDBJ databases">
        <title>A begomovirus associated with yellow vein symptoms of Oxalis debilis.</title>
        <authorList>
            <person name="Herrera F."/>
            <person name="Aboughanem-Sabanadzovic N."/>
            <person name="Valverde R."/>
        </authorList>
    </citation>
    <scope>NUCLEOTIDE SEQUENCE [LARGE SCALE GENOMIC DNA]</scope>
    <source>
        <strain evidence="19 20">USA:LA:01</strain>
    </source>
</reference>
<dbReference type="GO" id="GO:0019028">
    <property type="term" value="C:viral capsid"/>
    <property type="evidence" value="ECO:0007669"/>
    <property type="project" value="InterPro"/>
</dbReference>
<evidence type="ECO:0000256" key="17">
    <source>
        <dbReference type="RuleBase" id="RU363028"/>
    </source>
</evidence>
<keyword evidence="8 17" id="KW-0945">Host-virus interaction</keyword>
<dbReference type="GO" id="GO:0005198">
    <property type="term" value="F:structural molecule activity"/>
    <property type="evidence" value="ECO:0007669"/>
    <property type="project" value="InterPro"/>
</dbReference>
<dbReference type="GO" id="GO:0042025">
    <property type="term" value="C:host cell nucleus"/>
    <property type="evidence" value="ECO:0007669"/>
    <property type="project" value="UniProtKB-SubCell"/>
</dbReference>
<dbReference type="PRINTS" id="PR00230">
    <property type="entry name" value="GEMCOATAL2"/>
</dbReference>
<dbReference type="OrthoDB" id="11041at10239"/>
<evidence type="ECO:0000256" key="1">
    <source>
        <dbReference type="ARBA" id="ARBA00004147"/>
    </source>
</evidence>
<keyword evidence="12 17" id="KW-0862">Zinc</keyword>
<evidence type="ECO:0000256" key="12">
    <source>
        <dbReference type="ARBA" id="ARBA00022833"/>
    </source>
</evidence>
<evidence type="ECO:0000256" key="4">
    <source>
        <dbReference type="ARBA" id="ARBA00014388"/>
    </source>
</evidence>
<dbReference type="RefSeq" id="YP_009116882.1">
    <property type="nucleotide sequence ID" value="NC_026253.1"/>
</dbReference>
<evidence type="ECO:0000313" key="20">
    <source>
        <dbReference type="Proteomes" id="UP000202372"/>
    </source>
</evidence>
<dbReference type="KEGG" id="vg:22976189"/>
<dbReference type="Proteomes" id="UP000202372">
    <property type="component" value="Segment DNA A"/>
</dbReference>
<dbReference type="GO" id="GO:0008270">
    <property type="term" value="F:zinc ion binding"/>
    <property type="evidence" value="ECO:0007669"/>
    <property type="project" value="UniProtKB-KW"/>
</dbReference>
<dbReference type="GO" id="GO:0030430">
    <property type="term" value="C:host cell cytoplasm"/>
    <property type="evidence" value="ECO:0007669"/>
    <property type="project" value="UniProtKB-SubCell"/>
</dbReference>
<evidence type="ECO:0000313" key="19">
    <source>
        <dbReference type="EMBL" id="AJE29616.1"/>
    </source>
</evidence>
<evidence type="ECO:0000256" key="18">
    <source>
        <dbReference type="SAM" id="MobiDB-lite"/>
    </source>
</evidence>
<comment type="similarity">
    <text evidence="3 17">Belongs to the geminiviridae transcriptional activator protein family.</text>
</comment>
<sequence>MLNSSSSTPPSIKPRHKIAKRAPRRRRVDLDCGCSIYVHINCSNNGFTHRGTHHCASGREWRLYPGDNKSPVFQDVPSRRPAVQQDQSVPHPDKVQPQPQESIGSPQGIPQLPSLDDISDSFWEDLFD</sequence>
<dbReference type="GO" id="GO:0003677">
    <property type="term" value="F:DNA binding"/>
    <property type="evidence" value="ECO:0007669"/>
    <property type="project" value="UniProtKB-KW"/>
</dbReference>
<dbReference type="GO" id="GO:0052170">
    <property type="term" value="P:symbiont-mediated suppression of host innate immune response"/>
    <property type="evidence" value="ECO:0007669"/>
    <property type="project" value="UniProtKB-KW"/>
</dbReference>
<evidence type="ECO:0000256" key="16">
    <source>
        <dbReference type="ARBA" id="ARBA00023280"/>
    </source>
</evidence>
<proteinExistence type="inferred from homology"/>
<name>A0A0B5D5C4_9GEMI</name>
<dbReference type="Pfam" id="PF01440">
    <property type="entry name" value="Gemini_AL2"/>
    <property type="match status" value="1"/>
</dbReference>
<comment type="subunit">
    <text evidence="17">Monomer. Homodimer. Homooligomer. Self-interaction correlates with nuclear localization and efficient activation of transcription.</text>
</comment>
<keyword evidence="20" id="KW-1185">Reference proteome</keyword>
<organism evidence="19 20">
    <name type="scientific">Oxalis yellow vein virus</name>
    <dbReference type="NCBI Taxonomy" id="1602199"/>
    <lineage>
        <taxon>Viruses</taxon>
        <taxon>Monodnaviria</taxon>
        <taxon>Shotokuvirae</taxon>
        <taxon>Cressdnaviricota</taxon>
        <taxon>Repensiviricetes</taxon>
        <taxon>Geplafuvirales</taxon>
        <taxon>Geminiviridae</taxon>
        <taxon>Begomovirus</taxon>
        <taxon>Begomovirus oxalisflavi</taxon>
    </lineage>
</organism>
<dbReference type="GeneID" id="22976189"/>
<evidence type="ECO:0000256" key="15">
    <source>
        <dbReference type="ARBA" id="ARBA00023200"/>
    </source>
</evidence>
<evidence type="ECO:0000256" key="9">
    <source>
        <dbReference type="ARBA" id="ARBA00022632"/>
    </source>
</evidence>
<keyword evidence="6" id="KW-0597">Phosphoprotein</keyword>
<keyword evidence="13 17" id="KW-0238">DNA-binding</keyword>
<evidence type="ECO:0000256" key="3">
    <source>
        <dbReference type="ARBA" id="ARBA00007672"/>
    </source>
</evidence>
<keyword evidence="7 17" id="KW-1048">Host nucleus</keyword>